<evidence type="ECO:0000313" key="2">
    <source>
        <dbReference type="Proteomes" id="UP000076587"/>
    </source>
</evidence>
<dbReference type="RefSeq" id="WP_231100761.1">
    <property type="nucleotide sequence ID" value="NZ_AUXT01000012.1"/>
</dbReference>
<protein>
    <submittedName>
        <fullName evidence="1">Uncharacterized protein</fullName>
    </submittedName>
</protein>
<dbReference type="EMBL" id="AUXT01000012">
    <property type="protein sequence ID" value="KZN58351.1"/>
    <property type="molecule type" value="Genomic_DNA"/>
</dbReference>
<dbReference type="Pfam" id="PF07676">
    <property type="entry name" value="PD40"/>
    <property type="match status" value="1"/>
</dbReference>
<name>A0A167HPA4_9GAMM</name>
<comment type="caution">
    <text evidence="1">The sequence shown here is derived from an EMBL/GenBank/DDBJ whole genome shotgun (WGS) entry which is preliminary data.</text>
</comment>
<gene>
    <name evidence="1" type="ORF">N482_22465</name>
</gene>
<organism evidence="1 2">
    <name type="scientific">Pseudoalteromonas luteoviolacea NCIMB 1942</name>
    <dbReference type="NCBI Taxonomy" id="1365253"/>
    <lineage>
        <taxon>Bacteria</taxon>
        <taxon>Pseudomonadati</taxon>
        <taxon>Pseudomonadota</taxon>
        <taxon>Gammaproteobacteria</taxon>
        <taxon>Alteromonadales</taxon>
        <taxon>Pseudoalteromonadaceae</taxon>
        <taxon>Pseudoalteromonas</taxon>
    </lineage>
</organism>
<dbReference type="Proteomes" id="UP000076587">
    <property type="component" value="Unassembled WGS sequence"/>
</dbReference>
<dbReference type="PATRIC" id="fig|1365253.3.peg.323"/>
<dbReference type="SUPFAM" id="SSF82171">
    <property type="entry name" value="DPP6 N-terminal domain-like"/>
    <property type="match status" value="1"/>
</dbReference>
<evidence type="ECO:0000313" key="1">
    <source>
        <dbReference type="EMBL" id="KZN58351.1"/>
    </source>
</evidence>
<dbReference type="AlphaFoldDB" id="A0A167HPA4"/>
<sequence>MVNGKHQSPVKLGTQINKGEWIAHPYIAPDESYLMWDVVRGDGHGKSDIYISFKSKQGAWLPAVNMGPLINTDLNESSPQVTHDGKYLFFSRGEWQVKEDGSQNWGGESYWVDAQIIESLRPKI</sequence>
<reference evidence="1 2" key="1">
    <citation type="submission" date="2013-07" db="EMBL/GenBank/DDBJ databases">
        <title>Comparative Genomic and Metabolomic Analysis of Twelve Strains of Pseudoalteromonas luteoviolacea.</title>
        <authorList>
            <person name="Vynne N.G."/>
            <person name="Mansson M."/>
            <person name="Gram L."/>
        </authorList>
    </citation>
    <scope>NUCLEOTIDE SEQUENCE [LARGE SCALE GENOMIC DNA]</scope>
    <source>
        <strain evidence="1 2">NCIMB 1942</strain>
    </source>
</reference>
<dbReference type="InterPro" id="IPR011659">
    <property type="entry name" value="WD40"/>
</dbReference>
<accession>A0A167HPA4</accession>
<proteinExistence type="predicted"/>